<dbReference type="CDD" id="cd04647">
    <property type="entry name" value="LbH_MAT_like"/>
    <property type="match status" value="1"/>
</dbReference>
<name>A0A1Q2MFN4_9BACT</name>
<dbReference type="KEGG" id="pbas:SMSP2_01887"/>
<gene>
    <name evidence="3" type="primary">maa</name>
    <name evidence="3" type="ORF">SMSP2_01887</name>
</gene>
<dbReference type="Gene3D" id="2.160.10.10">
    <property type="entry name" value="Hexapeptide repeat proteins"/>
    <property type="match status" value="1"/>
</dbReference>
<keyword evidence="2 3" id="KW-0808">Transferase</keyword>
<dbReference type="PANTHER" id="PTHR23416">
    <property type="entry name" value="SIALIC ACID SYNTHASE-RELATED"/>
    <property type="match status" value="1"/>
</dbReference>
<dbReference type="SUPFAM" id="SSF51161">
    <property type="entry name" value="Trimeric LpxA-like enzymes"/>
    <property type="match status" value="1"/>
</dbReference>
<dbReference type="PANTHER" id="PTHR23416:SF23">
    <property type="entry name" value="ACETYLTRANSFERASE C18B11.09C-RELATED"/>
    <property type="match status" value="1"/>
</dbReference>
<dbReference type="GO" id="GO:0008925">
    <property type="term" value="F:maltose O-acetyltransferase activity"/>
    <property type="evidence" value="ECO:0007669"/>
    <property type="project" value="UniProtKB-EC"/>
</dbReference>
<dbReference type="OrthoDB" id="9812571at2"/>
<dbReference type="EMBL" id="CP019646">
    <property type="protein sequence ID" value="AQQ71513.1"/>
    <property type="molecule type" value="Genomic_DNA"/>
</dbReference>
<dbReference type="InterPro" id="IPR011004">
    <property type="entry name" value="Trimer_LpxA-like_sf"/>
</dbReference>
<dbReference type="GO" id="GO:0005829">
    <property type="term" value="C:cytosol"/>
    <property type="evidence" value="ECO:0007669"/>
    <property type="project" value="TreeGrafter"/>
</dbReference>
<keyword evidence="3" id="KW-0012">Acyltransferase</keyword>
<protein>
    <submittedName>
        <fullName evidence="3">Maltose O-acetyltransferase</fullName>
        <ecNumber evidence="3">2.3.1.79</ecNumber>
    </submittedName>
</protein>
<comment type="similarity">
    <text evidence="1">Belongs to the transferase hexapeptide repeat family.</text>
</comment>
<proteinExistence type="inferred from homology"/>
<evidence type="ECO:0000313" key="4">
    <source>
        <dbReference type="Proteomes" id="UP000188181"/>
    </source>
</evidence>
<dbReference type="AlphaFoldDB" id="A0A1Q2MFN4"/>
<evidence type="ECO:0000256" key="1">
    <source>
        <dbReference type="ARBA" id="ARBA00007274"/>
    </source>
</evidence>
<dbReference type="Pfam" id="PF14602">
    <property type="entry name" value="Hexapep_2"/>
    <property type="match status" value="1"/>
</dbReference>
<dbReference type="InterPro" id="IPR051159">
    <property type="entry name" value="Hexapeptide_acetyltransf"/>
</dbReference>
<evidence type="ECO:0000313" key="3">
    <source>
        <dbReference type="EMBL" id="AQQ71513.1"/>
    </source>
</evidence>
<dbReference type="EC" id="2.3.1.79" evidence="3"/>
<keyword evidence="4" id="KW-1185">Reference proteome</keyword>
<dbReference type="RefSeq" id="WP_146683679.1">
    <property type="nucleotide sequence ID" value="NZ_CP019646.1"/>
</dbReference>
<sequence>MNRNRITSFFRSTWLWKVFSRSDYKDVPLRRRFFNWIIHRCVYGKKLPFSYHFTSLITRHENFKFGRGVESYLANAGGCYIQAINGVEIGDDTIIAPGIRIISANHNLNDYNNHDKAQPIRIGNRCWLGTNCIILPGVELADNVIVAAGSVVTKSFSSNCVIAGTPAKVIKKI</sequence>
<evidence type="ECO:0000256" key="2">
    <source>
        <dbReference type="ARBA" id="ARBA00022679"/>
    </source>
</evidence>
<dbReference type="Proteomes" id="UP000188181">
    <property type="component" value="Chromosome"/>
</dbReference>
<reference evidence="4" key="1">
    <citation type="submission" date="2017-02" db="EMBL/GenBank/DDBJ databases">
        <title>Comparative genomics and description of representatives of a novel lineage of planctomycetes thriving in anoxic sediments.</title>
        <authorList>
            <person name="Spring S."/>
            <person name="Bunk B."/>
            <person name="Sproer C."/>
        </authorList>
    </citation>
    <scope>NUCLEOTIDE SEQUENCE [LARGE SCALE GENOMIC DNA]</scope>
    <source>
        <strain evidence="4">SM-Chi-D1</strain>
    </source>
</reference>
<accession>A0A1Q2MFN4</accession>
<organism evidence="3 4">
    <name type="scientific">Limihaloglobus sulfuriphilus</name>
    <dbReference type="NCBI Taxonomy" id="1851148"/>
    <lineage>
        <taxon>Bacteria</taxon>
        <taxon>Pseudomonadati</taxon>
        <taxon>Planctomycetota</taxon>
        <taxon>Phycisphaerae</taxon>
        <taxon>Sedimentisphaerales</taxon>
        <taxon>Sedimentisphaeraceae</taxon>
        <taxon>Limihaloglobus</taxon>
    </lineage>
</organism>
<dbReference type="InterPro" id="IPR001451">
    <property type="entry name" value="Hexapep"/>
</dbReference>
<dbReference type="STRING" id="1851148.SMSP2_01887"/>